<dbReference type="Proteomes" id="UP000265520">
    <property type="component" value="Unassembled WGS sequence"/>
</dbReference>
<accession>A0A392V8I8</accession>
<dbReference type="EMBL" id="LXQA011093162">
    <property type="protein sequence ID" value="MCI84527.1"/>
    <property type="molecule type" value="Genomic_DNA"/>
</dbReference>
<dbReference type="AlphaFoldDB" id="A0A392V8I8"/>
<reference evidence="1 2" key="1">
    <citation type="journal article" date="2018" name="Front. Plant Sci.">
        <title>Red Clover (Trifolium pratense) and Zigzag Clover (T. medium) - A Picture of Genomic Similarities and Differences.</title>
        <authorList>
            <person name="Dluhosova J."/>
            <person name="Istvanek J."/>
            <person name="Nedelnik J."/>
            <person name="Repkova J."/>
        </authorList>
    </citation>
    <scope>NUCLEOTIDE SEQUENCE [LARGE SCALE GENOMIC DNA]</scope>
    <source>
        <strain evidence="2">cv. 10/8</strain>
        <tissue evidence="1">Leaf</tissue>
    </source>
</reference>
<protein>
    <submittedName>
        <fullName evidence="1">Uncharacterized protein</fullName>
    </submittedName>
</protein>
<feature type="non-terminal residue" evidence="1">
    <location>
        <position position="44"/>
    </location>
</feature>
<evidence type="ECO:0000313" key="1">
    <source>
        <dbReference type="EMBL" id="MCI84527.1"/>
    </source>
</evidence>
<sequence>HYGNDWDFADAATDEDADAADEMAAAEMAASEMAADMVAGLTDL</sequence>
<name>A0A392V8I8_9FABA</name>
<keyword evidence="2" id="KW-1185">Reference proteome</keyword>
<organism evidence="1 2">
    <name type="scientific">Trifolium medium</name>
    <dbReference type="NCBI Taxonomy" id="97028"/>
    <lineage>
        <taxon>Eukaryota</taxon>
        <taxon>Viridiplantae</taxon>
        <taxon>Streptophyta</taxon>
        <taxon>Embryophyta</taxon>
        <taxon>Tracheophyta</taxon>
        <taxon>Spermatophyta</taxon>
        <taxon>Magnoliopsida</taxon>
        <taxon>eudicotyledons</taxon>
        <taxon>Gunneridae</taxon>
        <taxon>Pentapetalae</taxon>
        <taxon>rosids</taxon>
        <taxon>fabids</taxon>
        <taxon>Fabales</taxon>
        <taxon>Fabaceae</taxon>
        <taxon>Papilionoideae</taxon>
        <taxon>50 kb inversion clade</taxon>
        <taxon>NPAAA clade</taxon>
        <taxon>Hologalegina</taxon>
        <taxon>IRL clade</taxon>
        <taxon>Trifolieae</taxon>
        <taxon>Trifolium</taxon>
    </lineage>
</organism>
<feature type="non-terminal residue" evidence="1">
    <location>
        <position position="1"/>
    </location>
</feature>
<evidence type="ECO:0000313" key="2">
    <source>
        <dbReference type="Proteomes" id="UP000265520"/>
    </source>
</evidence>
<proteinExistence type="predicted"/>
<comment type="caution">
    <text evidence="1">The sequence shown here is derived from an EMBL/GenBank/DDBJ whole genome shotgun (WGS) entry which is preliminary data.</text>
</comment>